<gene>
    <name evidence="1" type="ORF">ACT17_34170</name>
</gene>
<evidence type="ECO:0000313" key="1">
    <source>
        <dbReference type="EMBL" id="KMV13641.1"/>
    </source>
</evidence>
<comment type="caution">
    <text evidence="1">The sequence shown here is derived from an EMBL/GenBank/DDBJ whole genome shotgun (WGS) entry which is preliminary data.</text>
</comment>
<sequence length="105" mass="11876">MEAMVMVEPALVGRYCHGCGAPLSESVRGDALYCSAACRARHWRWTQRTRTRVRTMRGVSAARAVCPVCGQDWIVGIEHRSSAIYCSHRCRTRAWRDKRSPQPSP</sequence>
<organism evidence="1 2">
    <name type="scientific">Mycolicibacterium conceptionense</name>
    <dbReference type="NCBI Taxonomy" id="451644"/>
    <lineage>
        <taxon>Bacteria</taxon>
        <taxon>Bacillati</taxon>
        <taxon>Actinomycetota</taxon>
        <taxon>Actinomycetes</taxon>
        <taxon>Mycobacteriales</taxon>
        <taxon>Mycobacteriaceae</taxon>
        <taxon>Mycolicibacterium</taxon>
    </lineage>
</organism>
<evidence type="ECO:0000313" key="2">
    <source>
        <dbReference type="Proteomes" id="UP000037594"/>
    </source>
</evidence>
<dbReference type="PATRIC" id="fig|451644.5.peg.7026"/>
<accession>A0A0J8TW03</accession>
<name>A0A0J8TW03_9MYCO</name>
<reference evidence="1 2" key="1">
    <citation type="submission" date="2015-06" db="EMBL/GenBank/DDBJ databases">
        <title>Genome sequence of Mycobacterium conceptionense strain MLE.</title>
        <authorList>
            <person name="Greninger A.L."/>
            <person name="Cunningham G."/>
            <person name="Chiu C.Y."/>
            <person name="Miller S."/>
        </authorList>
    </citation>
    <scope>NUCLEOTIDE SEQUENCE [LARGE SCALE GENOMIC DNA]</scope>
    <source>
        <strain evidence="1 2">MLE</strain>
    </source>
</reference>
<evidence type="ECO:0008006" key="3">
    <source>
        <dbReference type="Google" id="ProtNLM"/>
    </source>
</evidence>
<dbReference type="EMBL" id="LFOD01000084">
    <property type="protein sequence ID" value="KMV13641.1"/>
    <property type="molecule type" value="Genomic_DNA"/>
</dbReference>
<dbReference type="AlphaFoldDB" id="A0A0J8TW03"/>
<protein>
    <recommendedName>
        <fullName evidence="3">MYND-type domain-containing protein</fullName>
    </recommendedName>
</protein>
<dbReference type="Proteomes" id="UP000037594">
    <property type="component" value="Unassembled WGS sequence"/>
</dbReference>
<proteinExistence type="predicted"/>